<evidence type="ECO:0000313" key="4">
    <source>
        <dbReference type="EMBL" id="TDC45728.1"/>
    </source>
</evidence>
<dbReference type="Pfam" id="PF01497">
    <property type="entry name" value="Peripla_BP_2"/>
    <property type="match status" value="1"/>
</dbReference>
<accession>A0A4R4R9F8</accession>
<gene>
    <name evidence="4" type="ORF">E1212_28430</name>
</gene>
<dbReference type="Proteomes" id="UP000295621">
    <property type="component" value="Unassembled WGS sequence"/>
</dbReference>
<sequence length="358" mass="36758">MSADGTTAAAAAEAVDACQEPVTGFGVSVDADGEPLPERPTPDDPSAGGSAEDPREVLGPSTATVDQTVTPVADDVEPALPVTVHSCDGETVVIDDASRILAVDLYGTLAEIVFSLGLGDRVVGRDASTGFPQAAELPLVTPGGHDMNAEAILDLDPTVVLTDSSVGPPEVQQQLRDAGIPVVFFDDARDLDRIPSQIRAVAGALGVREAGEQLVERTSGEIADALALAPAGADPLRIAFLYTRGGMVQLLAGPRSGADAMIRSIGAVDVGTDIGLDRPFTQITSEALVEAAPDVIIMMTKGLESIGGVDGMLRLPGVAQTPAGEKLRVVDMADSVLLSFGPRTGRTIEALAHAVYQP</sequence>
<reference evidence="4 5" key="1">
    <citation type="submission" date="2019-02" db="EMBL/GenBank/DDBJ databases">
        <title>Draft genome sequences of novel Actinobacteria.</title>
        <authorList>
            <person name="Sahin N."/>
            <person name="Ay H."/>
            <person name="Saygin H."/>
        </authorList>
    </citation>
    <scope>NUCLEOTIDE SEQUENCE [LARGE SCALE GENOMIC DNA]</scope>
    <source>
        <strain evidence="4 5">KC603</strain>
    </source>
</reference>
<dbReference type="PROSITE" id="PS50983">
    <property type="entry name" value="FE_B12_PBP"/>
    <property type="match status" value="1"/>
</dbReference>
<comment type="similarity">
    <text evidence="1">Belongs to the bacterial solute-binding protein 8 family.</text>
</comment>
<feature type="domain" description="Fe/B12 periplasmic-binding" evidence="3">
    <location>
        <begin position="101"/>
        <end position="358"/>
    </location>
</feature>
<evidence type="ECO:0000313" key="5">
    <source>
        <dbReference type="Proteomes" id="UP000295621"/>
    </source>
</evidence>
<dbReference type="EMBL" id="SMKL01000124">
    <property type="protein sequence ID" value="TDC45728.1"/>
    <property type="molecule type" value="Genomic_DNA"/>
</dbReference>
<dbReference type="OrthoDB" id="9797736at2"/>
<proteinExistence type="inferred from homology"/>
<evidence type="ECO:0000256" key="1">
    <source>
        <dbReference type="ARBA" id="ARBA00008814"/>
    </source>
</evidence>
<evidence type="ECO:0000256" key="2">
    <source>
        <dbReference type="SAM" id="MobiDB-lite"/>
    </source>
</evidence>
<organism evidence="4 5">
    <name type="scientific">Jiangella ureilytica</name>
    <dbReference type="NCBI Taxonomy" id="2530374"/>
    <lineage>
        <taxon>Bacteria</taxon>
        <taxon>Bacillati</taxon>
        <taxon>Actinomycetota</taxon>
        <taxon>Actinomycetes</taxon>
        <taxon>Jiangellales</taxon>
        <taxon>Jiangellaceae</taxon>
        <taxon>Jiangella</taxon>
    </lineage>
</organism>
<keyword evidence="5" id="KW-1185">Reference proteome</keyword>
<dbReference type="AlphaFoldDB" id="A0A4R4R9F8"/>
<dbReference type="SUPFAM" id="SSF53807">
    <property type="entry name" value="Helical backbone' metal receptor"/>
    <property type="match status" value="1"/>
</dbReference>
<dbReference type="InterPro" id="IPR002491">
    <property type="entry name" value="ABC_transptr_periplasmic_BD"/>
</dbReference>
<comment type="caution">
    <text evidence="4">The sequence shown here is derived from an EMBL/GenBank/DDBJ whole genome shotgun (WGS) entry which is preliminary data.</text>
</comment>
<name>A0A4R4R9F8_9ACTN</name>
<dbReference type="PANTHER" id="PTHR30535:SF4">
    <property type="entry name" value="HEMIN-BINDING PERIPLASMIC PROTEIN HMUT"/>
    <property type="match status" value="1"/>
</dbReference>
<dbReference type="PANTHER" id="PTHR30535">
    <property type="entry name" value="VITAMIN B12-BINDING PROTEIN"/>
    <property type="match status" value="1"/>
</dbReference>
<protein>
    <submittedName>
        <fullName evidence="4">ABC transporter substrate-binding protein</fullName>
    </submittedName>
</protein>
<evidence type="ECO:0000259" key="3">
    <source>
        <dbReference type="PROSITE" id="PS50983"/>
    </source>
</evidence>
<feature type="region of interest" description="Disordered" evidence="2">
    <location>
        <begin position="21"/>
        <end position="58"/>
    </location>
</feature>
<dbReference type="Gene3D" id="3.40.50.1980">
    <property type="entry name" value="Nitrogenase molybdenum iron protein domain"/>
    <property type="match status" value="2"/>
</dbReference>
<dbReference type="InterPro" id="IPR050902">
    <property type="entry name" value="ABC_Transporter_SBP"/>
</dbReference>